<evidence type="ECO:0000313" key="6">
    <source>
        <dbReference type="EMBL" id="GAA1703600.1"/>
    </source>
</evidence>
<feature type="domain" description="O-methyltransferase dimerisation" evidence="5">
    <location>
        <begin position="16"/>
        <end position="76"/>
    </location>
</feature>
<gene>
    <name evidence="6" type="ORF">GCM10009765_61070</name>
</gene>
<dbReference type="InterPro" id="IPR012967">
    <property type="entry name" value="COMT_dimerisation"/>
</dbReference>
<evidence type="ECO:0000256" key="2">
    <source>
        <dbReference type="ARBA" id="ARBA00022679"/>
    </source>
</evidence>
<comment type="caution">
    <text evidence="6">The sequence shown here is derived from an EMBL/GenBank/DDBJ whole genome shotgun (WGS) entry which is preliminary data.</text>
</comment>
<protein>
    <recommendedName>
        <fullName evidence="8">Methyltransferase domain-containing protein</fullName>
    </recommendedName>
</protein>
<dbReference type="InterPro" id="IPR029063">
    <property type="entry name" value="SAM-dependent_MTases_sf"/>
</dbReference>
<dbReference type="PANTHER" id="PTHR43712:SF2">
    <property type="entry name" value="O-METHYLTRANSFERASE CICE"/>
    <property type="match status" value="1"/>
</dbReference>
<dbReference type="SUPFAM" id="SSF46785">
    <property type="entry name" value="Winged helix' DNA-binding domain"/>
    <property type="match status" value="1"/>
</dbReference>
<keyword evidence="7" id="KW-1185">Reference proteome</keyword>
<feature type="domain" description="O-methyltransferase C-terminal" evidence="4">
    <location>
        <begin position="132"/>
        <end position="284"/>
    </location>
</feature>
<dbReference type="CDD" id="cd02440">
    <property type="entry name" value="AdoMet_MTases"/>
    <property type="match status" value="1"/>
</dbReference>
<dbReference type="EMBL" id="BAAANY010000029">
    <property type="protein sequence ID" value="GAA1703600.1"/>
    <property type="molecule type" value="Genomic_DNA"/>
</dbReference>
<dbReference type="Gene3D" id="1.10.10.10">
    <property type="entry name" value="Winged helix-like DNA-binding domain superfamily/Winged helix DNA-binding domain"/>
    <property type="match status" value="1"/>
</dbReference>
<keyword evidence="2" id="KW-0808">Transferase</keyword>
<proteinExistence type="predicted"/>
<keyword evidence="3" id="KW-0949">S-adenosyl-L-methionine</keyword>
<evidence type="ECO:0000256" key="1">
    <source>
        <dbReference type="ARBA" id="ARBA00022603"/>
    </source>
</evidence>
<keyword evidence="1" id="KW-0489">Methyltransferase</keyword>
<dbReference type="InterPro" id="IPR001077">
    <property type="entry name" value="COMT_C"/>
</dbReference>
<dbReference type="PANTHER" id="PTHR43712">
    <property type="entry name" value="PUTATIVE (AFU_ORTHOLOGUE AFUA_4G14580)-RELATED"/>
    <property type="match status" value="1"/>
</dbReference>
<evidence type="ECO:0000259" key="5">
    <source>
        <dbReference type="Pfam" id="PF08100"/>
    </source>
</evidence>
<accession>A0ABN2IEL1</accession>
<dbReference type="InterPro" id="IPR036390">
    <property type="entry name" value="WH_DNA-bd_sf"/>
</dbReference>
<dbReference type="Pfam" id="PF08100">
    <property type="entry name" value="Dimerisation"/>
    <property type="match status" value="1"/>
</dbReference>
<dbReference type="Proteomes" id="UP001500618">
    <property type="component" value="Unassembled WGS sequence"/>
</dbReference>
<organism evidence="6 7">
    <name type="scientific">Fodinicola feengrottensis</name>
    <dbReference type="NCBI Taxonomy" id="435914"/>
    <lineage>
        <taxon>Bacteria</taxon>
        <taxon>Bacillati</taxon>
        <taxon>Actinomycetota</taxon>
        <taxon>Actinomycetes</taxon>
        <taxon>Mycobacteriales</taxon>
        <taxon>Fodinicola</taxon>
    </lineage>
</organism>
<dbReference type="RefSeq" id="WP_344313727.1">
    <property type="nucleotide sequence ID" value="NZ_BAAANY010000029.1"/>
</dbReference>
<dbReference type="InterPro" id="IPR036388">
    <property type="entry name" value="WH-like_DNA-bd_sf"/>
</dbReference>
<evidence type="ECO:0000256" key="3">
    <source>
        <dbReference type="ARBA" id="ARBA00022691"/>
    </source>
</evidence>
<dbReference type="Pfam" id="PF00891">
    <property type="entry name" value="Methyltransf_2"/>
    <property type="match status" value="1"/>
</dbReference>
<sequence length="319" mass="33734">MNSALFNLNAAAARLATFSAAVQLGLLDAIDREPATATELASRCGANAKGVRLLLAALVAEEIVTELPGGRYQPTEPGMASLHPVLPMWDHLTETVRTGVPAVDMDTPDTATEMYPQVVTSLAAMWLEAADRAAVILPPASSILDVGAGAAPWSIALARENPESQVTALDLPAVLVSTRRAVSAAGLVGQFTFLPANVFHDPLPECSYDLIVLGQFCHLFDAATCADLISRLSQLLNPGGQLAIMDGVPGRPGAAVYELSLYLRTKEGALHPLAEYERWLRDAGLTTKTPVDINAEPAIMLITGDNQNTPTGGNPHRTR</sequence>
<name>A0ABN2IEL1_9ACTN</name>
<evidence type="ECO:0008006" key="8">
    <source>
        <dbReference type="Google" id="ProtNLM"/>
    </source>
</evidence>
<reference evidence="6 7" key="1">
    <citation type="journal article" date="2019" name="Int. J. Syst. Evol. Microbiol.">
        <title>The Global Catalogue of Microorganisms (GCM) 10K type strain sequencing project: providing services to taxonomists for standard genome sequencing and annotation.</title>
        <authorList>
            <consortium name="The Broad Institute Genomics Platform"/>
            <consortium name="The Broad Institute Genome Sequencing Center for Infectious Disease"/>
            <person name="Wu L."/>
            <person name="Ma J."/>
        </authorList>
    </citation>
    <scope>NUCLEOTIDE SEQUENCE [LARGE SCALE GENOMIC DNA]</scope>
    <source>
        <strain evidence="6 7">JCM 14718</strain>
    </source>
</reference>
<evidence type="ECO:0000313" key="7">
    <source>
        <dbReference type="Proteomes" id="UP001500618"/>
    </source>
</evidence>
<dbReference type="SUPFAM" id="SSF53335">
    <property type="entry name" value="S-adenosyl-L-methionine-dependent methyltransferases"/>
    <property type="match status" value="1"/>
</dbReference>
<dbReference type="Gene3D" id="3.40.50.150">
    <property type="entry name" value="Vaccinia Virus protein VP39"/>
    <property type="match status" value="1"/>
</dbReference>
<evidence type="ECO:0000259" key="4">
    <source>
        <dbReference type="Pfam" id="PF00891"/>
    </source>
</evidence>